<comment type="similarity">
    <text evidence="6">Belongs to the OXA1/ALB3/YidC family.</text>
</comment>
<keyword evidence="4" id="KW-1133">Transmembrane helix</keyword>
<dbReference type="GO" id="GO:0051205">
    <property type="term" value="P:protein insertion into membrane"/>
    <property type="evidence" value="ECO:0007669"/>
    <property type="project" value="TreeGrafter"/>
</dbReference>
<dbReference type="GO" id="GO:0009535">
    <property type="term" value="C:chloroplast thylakoid membrane"/>
    <property type="evidence" value="ECO:0007669"/>
    <property type="project" value="TreeGrafter"/>
</dbReference>
<dbReference type="InterPro" id="IPR047196">
    <property type="entry name" value="YidC_ALB_C"/>
</dbReference>
<gene>
    <name evidence="9" type="ORF">POBO1169_LOCUS1793</name>
</gene>
<evidence type="ECO:0000256" key="1">
    <source>
        <dbReference type="ARBA" id="ARBA00004141"/>
    </source>
</evidence>
<evidence type="ECO:0000259" key="8">
    <source>
        <dbReference type="Pfam" id="PF02096"/>
    </source>
</evidence>
<evidence type="ECO:0000313" key="9">
    <source>
        <dbReference type="EMBL" id="CAD8651039.1"/>
    </source>
</evidence>
<feature type="region of interest" description="Disordered" evidence="7">
    <location>
        <begin position="351"/>
        <end position="420"/>
    </location>
</feature>
<evidence type="ECO:0000256" key="7">
    <source>
        <dbReference type="SAM" id="MobiDB-lite"/>
    </source>
</evidence>
<evidence type="ECO:0000256" key="3">
    <source>
        <dbReference type="ARBA" id="ARBA00022692"/>
    </source>
</evidence>
<dbReference type="EMBL" id="HBFA01003581">
    <property type="protein sequence ID" value="CAD8651039.1"/>
    <property type="molecule type" value="Transcribed_RNA"/>
</dbReference>
<evidence type="ECO:0000256" key="5">
    <source>
        <dbReference type="ARBA" id="ARBA00023136"/>
    </source>
</evidence>
<accession>A0A7S0MWI7</accession>
<keyword evidence="3 6" id="KW-0812">Transmembrane</keyword>
<dbReference type="CDD" id="cd20070">
    <property type="entry name" value="5TM_YidC_Alb3"/>
    <property type="match status" value="1"/>
</dbReference>
<dbReference type="NCBIfam" id="TIGR03592">
    <property type="entry name" value="yidC_oxa1_cterm"/>
    <property type="match status" value="1"/>
</dbReference>
<feature type="compositionally biased region" description="Low complexity" evidence="7">
    <location>
        <begin position="351"/>
        <end position="370"/>
    </location>
</feature>
<feature type="domain" description="Membrane insertase YidC/Oxa/ALB C-terminal" evidence="8">
    <location>
        <begin position="116"/>
        <end position="329"/>
    </location>
</feature>
<comment type="subcellular location">
    <subcellularLocation>
        <location evidence="1 6">Membrane</location>
        <topology evidence="1 6">Multi-pass membrane protein</topology>
    </subcellularLocation>
</comment>
<organism evidence="9">
    <name type="scientific">Pyramimonas obovata</name>
    <dbReference type="NCBI Taxonomy" id="1411642"/>
    <lineage>
        <taxon>Eukaryota</taxon>
        <taxon>Viridiplantae</taxon>
        <taxon>Chlorophyta</taxon>
        <taxon>Pyramimonadophyceae</taxon>
        <taxon>Pyramimonadales</taxon>
        <taxon>Pyramimonadaceae</taxon>
        <taxon>Pyramimonas</taxon>
        <taxon>Pyramimonas incertae sedis</taxon>
    </lineage>
</organism>
<reference evidence="9" key="1">
    <citation type="submission" date="2021-01" db="EMBL/GenBank/DDBJ databases">
        <authorList>
            <person name="Corre E."/>
            <person name="Pelletier E."/>
            <person name="Niang G."/>
            <person name="Scheremetjew M."/>
            <person name="Finn R."/>
            <person name="Kale V."/>
            <person name="Holt S."/>
            <person name="Cochrane G."/>
            <person name="Meng A."/>
            <person name="Brown T."/>
            <person name="Cohen L."/>
        </authorList>
    </citation>
    <scope>NUCLEOTIDE SEQUENCE</scope>
    <source>
        <strain evidence="9">CCMP722</strain>
    </source>
</reference>
<proteinExistence type="inferred from homology"/>
<dbReference type="Pfam" id="PF02096">
    <property type="entry name" value="60KD_IMP"/>
    <property type="match status" value="1"/>
</dbReference>
<dbReference type="PANTHER" id="PTHR12428">
    <property type="entry name" value="OXA1"/>
    <property type="match status" value="1"/>
</dbReference>
<keyword evidence="5" id="KW-0472">Membrane</keyword>
<dbReference type="GO" id="GO:0072598">
    <property type="term" value="P:protein localization to chloroplast"/>
    <property type="evidence" value="ECO:0007669"/>
    <property type="project" value="TreeGrafter"/>
</dbReference>
<dbReference type="PANTHER" id="PTHR12428:SF14">
    <property type="entry name" value="ALBINO3-LIKE PROTEIN 1, CHLOROPLASTIC"/>
    <property type="match status" value="1"/>
</dbReference>
<dbReference type="GO" id="GO:0010027">
    <property type="term" value="P:thylakoid membrane organization"/>
    <property type="evidence" value="ECO:0007669"/>
    <property type="project" value="TreeGrafter"/>
</dbReference>
<evidence type="ECO:0000256" key="4">
    <source>
        <dbReference type="ARBA" id="ARBA00022989"/>
    </source>
</evidence>
<evidence type="ECO:0000256" key="6">
    <source>
        <dbReference type="RuleBase" id="RU003945"/>
    </source>
</evidence>
<dbReference type="InterPro" id="IPR001708">
    <property type="entry name" value="YidC/ALB3/OXA1/COX18"/>
</dbReference>
<dbReference type="InterPro" id="IPR028055">
    <property type="entry name" value="YidC/Oxa/ALB_C"/>
</dbReference>
<sequence>MASQMVTSMTRIAPTASLGGRWASVSRRTIPSAVGLGRALPARVKVVRRNQVARAGPVAVTASVDPSLFDNLGAIYTLAEETGDSGGFLAPVVGVLEAVLKVIDSGLEAADVPYSYGFAIIILTVLVKLVTFPLSKQQVESTMAMQTLQPRIKELQKQYAYDKERLQMETARLYQDAGVNPLAGCLPTLATLPVWIGLYRALTNVANEGLLTDGFFWIPSLAGPTSLAEREGGAGLSWLLPLQDSAPPIGWHDAGSYLVMPVLLIVSQYVSQAIISPPKSDDPSQDQANAILKFLPLMIGWFSLNVPSGLTLYWFTNNILTTGQQVFLRNITKKVEIPVQTAGGGTVVDVAPTPVGGPGAPADPSVTTGETRSERRKRERDEKRGQRFAERKKNEAGNKAASATPEVVEAEVVAERKEEA</sequence>
<protein>
    <recommendedName>
        <fullName evidence="8">Membrane insertase YidC/Oxa/ALB C-terminal domain-containing protein</fullName>
    </recommendedName>
</protein>
<dbReference type="GO" id="GO:0032977">
    <property type="term" value="F:membrane insertase activity"/>
    <property type="evidence" value="ECO:0007669"/>
    <property type="project" value="InterPro"/>
</dbReference>
<feature type="compositionally biased region" description="Low complexity" evidence="7">
    <location>
        <begin position="400"/>
        <end position="411"/>
    </location>
</feature>
<dbReference type="AlphaFoldDB" id="A0A7S0MWI7"/>
<evidence type="ECO:0000256" key="2">
    <source>
        <dbReference type="ARBA" id="ARBA00010583"/>
    </source>
</evidence>
<name>A0A7S0MWI7_9CHLO</name>
<feature type="compositionally biased region" description="Basic and acidic residues" evidence="7">
    <location>
        <begin position="379"/>
        <end position="396"/>
    </location>
</feature>
<comment type="similarity">
    <text evidence="2">Belongs to the OXA1/ALB3/YidC (TC 2.A.9.2) family.</text>
</comment>